<feature type="transmembrane region" description="Helical" evidence="1">
    <location>
        <begin position="82"/>
        <end position="103"/>
    </location>
</feature>
<evidence type="ECO:0000313" key="2">
    <source>
        <dbReference type="EMBL" id="OXA63307.1"/>
    </source>
</evidence>
<feature type="transmembrane region" description="Helical" evidence="1">
    <location>
        <begin position="144"/>
        <end position="166"/>
    </location>
</feature>
<keyword evidence="1" id="KW-0812">Transmembrane</keyword>
<comment type="caution">
    <text evidence="2">The sequence shown here is derived from an EMBL/GenBank/DDBJ whole genome shotgun (WGS) entry which is preliminary data.</text>
</comment>
<name>A0A226F1J8_FOLCA</name>
<proteinExistence type="predicted"/>
<reference evidence="2 3" key="1">
    <citation type="submission" date="2015-12" db="EMBL/GenBank/DDBJ databases">
        <title>The genome of Folsomia candida.</title>
        <authorList>
            <person name="Faddeeva A."/>
            <person name="Derks M.F."/>
            <person name="Anvar Y."/>
            <person name="Smit S."/>
            <person name="Van Straalen N."/>
            <person name="Roelofs D."/>
        </authorList>
    </citation>
    <scope>NUCLEOTIDE SEQUENCE [LARGE SCALE GENOMIC DNA]</scope>
    <source>
        <strain evidence="2 3">VU population</strain>
        <tissue evidence="2">Whole body</tissue>
    </source>
</reference>
<dbReference type="EMBL" id="LNIX01000001">
    <property type="protein sequence ID" value="OXA63307.1"/>
    <property type="molecule type" value="Genomic_DNA"/>
</dbReference>
<evidence type="ECO:0000313" key="3">
    <source>
        <dbReference type="Proteomes" id="UP000198287"/>
    </source>
</evidence>
<sequence length="261" mass="29740">MVLSKLMWKSLDVYENLYSYLWKRPVKWDSQKCKFIYVPFSPILYPWVAVMSYSVLQVLTCWVLISLWLFGLVELSKVHVTIVIGTFSLILFASLVEIGYWRWGKIMSAAFNELNDLETRSSSGSPITRSKSTPVLGSDPTAEFLIMTSIYFATFTHYCIPLGIFFQLDVYSQIFSKIISTYPIHNLSLLIIFKFTQLFVSGSTFFCCIMGCRAINGIIQLLTICANLALGCLSNFARKSSILQVILDYRGIQIILNLAQM</sequence>
<feature type="transmembrane region" description="Helical" evidence="1">
    <location>
        <begin position="218"/>
        <end position="237"/>
    </location>
</feature>
<evidence type="ECO:0000256" key="1">
    <source>
        <dbReference type="SAM" id="Phobius"/>
    </source>
</evidence>
<keyword evidence="1" id="KW-0472">Membrane</keyword>
<accession>A0A226F1J8</accession>
<keyword evidence="3" id="KW-1185">Reference proteome</keyword>
<feature type="transmembrane region" description="Helical" evidence="1">
    <location>
        <begin position="44"/>
        <end position="70"/>
    </location>
</feature>
<dbReference type="AlphaFoldDB" id="A0A226F1J8"/>
<keyword evidence="1" id="KW-1133">Transmembrane helix</keyword>
<feature type="transmembrane region" description="Helical" evidence="1">
    <location>
        <begin position="187"/>
        <end position="212"/>
    </location>
</feature>
<dbReference type="Proteomes" id="UP000198287">
    <property type="component" value="Unassembled WGS sequence"/>
</dbReference>
<organism evidence="2 3">
    <name type="scientific">Folsomia candida</name>
    <name type="common">Springtail</name>
    <dbReference type="NCBI Taxonomy" id="158441"/>
    <lineage>
        <taxon>Eukaryota</taxon>
        <taxon>Metazoa</taxon>
        <taxon>Ecdysozoa</taxon>
        <taxon>Arthropoda</taxon>
        <taxon>Hexapoda</taxon>
        <taxon>Collembola</taxon>
        <taxon>Entomobryomorpha</taxon>
        <taxon>Isotomoidea</taxon>
        <taxon>Isotomidae</taxon>
        <taxon>Proisotominae</taxon>
        <taxon>Folsomia</taxon>
    </lineage>
</organism>
<gene>
    <name evidence="2" type="ORF">Fcan01_00075</name>
</gene>
<protein>
    <submittedName>
        <fullName evidence="2">Uncharacterized protein</fullName>
    </submittedName>
</protein>